<organism evidence="1 2">
    <name type="scientific">Pseudomonas syringae pv. actinidiae</name>
    <dbReference type="NCBI Taxonomy" id="103796"/>
    <lineage>
        <taxon>Bacteria</taxon>
        <taxon>Pseudomonadati</taxon>
        <taxon>Pseudomonadota</taxon>
        <taxon>Gammaproteobacteria</taxon>
        <taxon>Pseudomonadales</taxon>
        <taxon>Pseudomonadaceae</taxon>
        <taxon>Pseudomonas</taxon>
        <taxon>Pseudomonas syringae</taxon>
    </lineage>
</organism>
<name>A0A2V0QGX1_PSESF</name>
<accession>A0A2V0QGX1</accession>
<evidence type="ECO:0000313" key="1">
    <source>
        <dbReference type="EMBL" id="GBH09848.1"/>
    </source>
</evidence>
<gene>
    <name evidence="1" type="ORF">KPSA1_03252</name>
</gene>
<reference evidence="1 2" key="1">
    <citation type="submission" date="2018-04" db="EMBL/GenBank/DDBJ databases">
        <title>Draft genome sequence of Pseudomonas syringae pv. actinidiae biovar 1 strains isolated from kiwifruit in Kagawa prefecture.</title>
        <authorList>
            <person name="Tabuchi M."/>
            <person name="Saito M."/>
            <person name="Fujiwara S."/>
            <person name="Sasa N."/>
            <person name="Akimitsu K."/>
            <person name="Gomi K."/>
            <person name="Konishi-Sugita S."/>
            <person name="Hamano K."/>
            <person name="Kataoka I."/>
        </authorList>
    </citation>
    <scope>NUCLEOTIDE SEQUENCE [LARGE SCALE GENOMIC DNA]</scope>
    <source>
        <strain evidence="1 2">MAFF212206</strain>
    </source>
</reference>
<protein>
    <submittedName>
        <fullName evidence="1">Flavorubredoxin</fullName>
    </submittedName>
</protein>
<proteinExistence type="predicted"/>
<sequence>MALVVADERLAQPCLQCRSGLVRELPGTGSKSSAPEPALITAYTHKSGAIPLSCGNG</sequence>
<evidence type="ECO:0000313" key="2">
    <source>
        <dbReference type="Proteomes" id="UP000247480"/>
    </source>
</evidence>
<dbReference type="AlphaFoldDB" id="A0A2V0QGX1"/>
<dbReference type="Proteomes" id="UP000247480">
    <property type="component" value="Unassembled WGS sequence"/>
</dbReference>
<dbReference type="EMBL" id="BGJZ01000135">
    <property type="protein sequence ID" value="GBH09848.1"/>
    <property type="molecule type" value="Genomic_DNA"/>
</dbReference>
<comment type="caution">
    <text evidence="1">The sequence shown here is derived from an EMBL/GenBank/DDBJ whole genome shotgun (WGS) entry which is preliminary data.</text>
</comment>